<dbReference type="Proteomes" id="UP000703269">
    <property type="component" value="Unassembled WGS sequence"/>
</dbReference>
<organism evidence="1 2">
    <name type="scientific">Phanerochaete sordida</name>
    <dbReference type="NCBI Taxonomy" id="48140"/>
    <lineage>
        <taxon>Eukaryota</taxon>
        <taxon>Fungi</taxon>
        <taxon>Dikarya</taxon>
        <taxon>Basidiomycota</taxon>
        <taxon>Agaricomycotina</taxon>
        <taxon>Agaricomycetes</taxon>
        <taxon>Polyporales</taxon>
        <taxon>Phanerochaetaceae</taxon>
        <taxon>Phanerochaete</taxon>
    </lineage>
</organism>
<keyword evidence="2" id="KW-1185">Reference proteome</keyword>
<evidence type="ECO:0000313" key="1">
    <source>
        <dbReference type="EMBL" id="GJE85241.1"/>
    </source>
</evidence>
<protein>
    <submittedName>
        <fullName evidence="1">Uncharacterized protein</fullName>
    </submittedName>
</protein>
<dbReference type="OrthoDB" id="2802668at2759"/>
<proteinExistence type="predicted"/>
<name>A0A9P3L7N0_9APHY</name>
<comment type="caution">
    <text evidence="1">The sequence shown here is derived from an EMBL/GenBank/DDBJ whole genome shotgun (WGS) entry which is preliminary data.</text>
</comment>
<accession>A0A9P3L7N0</accession>
<reference evidence="1 2" key="1">
    <citation type="submission" date="2021-08" db="EMBL/GenBank/DDBJ databases">
        <title>Draft Genome Sequence of Phanerochaete sordida strain YK-624.</title>
        <authorList>
            <person name="Mori T."/>
            <person name="Dohra H."/>
            <person name="Suzuki T."/>
            <person name="Kawagishi H."/>
            <person name="Hirai H."/>
        </authorList>
    </citation>
    <scope>NUCLEOTIDE SEQUENCE [LARGE SCALE GENOMIC DNA]</scope>
    <source>
        <strain evidence="1 2">YK-624</strain>
    </source>
</reference>
<evidence type="ECO:0000313" key="2">
    <source>
        <dbReference type="Proteomes" id="UP000703269"/>
    </source>
</evidence>
<dbReference type="EMBL" id="BPQB01000002">
    <property type="protein sequence ID" value="GJE85241.1"/>
    <property type="molecule type" value="Genomic_DNA"/>
</dbReference>
<sequence>MSSDPLAPLEILYDICAVAVAEYFDRLFLGDLKCSLLSRSCGHFALHYKNSIDVAHECTFEDPALNAHNPVIALLQSSVKLRQATFMALSDALGTRVSYASGPLGRLAAKPWTLIHPIRLRLLHARHSCPEEAPLPHAAHAPSRLLRAYEAFAAHIALTRFFWQRVRRPMEAAAWDAALARLGQPNPPADAVVAALARPCTADARRALAQLRDVARVLREEPVADALDAFVSRRARGMWILLEFGHASCLAVGSTLLPMLLCTIAFAPAEHARAIGEVGLVLGTSWREKLYDHVQAWDVELQSGTVDLRYLIEDYCGLNELVPTSLEIAPPEKPERRYHFASSTIQRFRDLAKMKTGEIERQLSQFRGLKVYSQGGYCARDVDVEA</sequence>
<dbReference type="AlphaFoldDB" id="A0A9P3L7N0"/>
<gene>
    <name evidence="1" type="ORF">PsYK624_013190</name>
</gene>